<feature type="domain" description="Glycosyltransferase 2-like" evidence="1">
    <location>
        <begin position="4"/>
        <end position="172"/>
    </location>
</feature>
<dbReference type="PANTHER" id="PTHR43685">
    <property type="entry name" value="GLYCOSYLTRANSFERASE"/>
    <property type="match status" value="1"/>
</dbReference>
<name>A0A9D2RA12_9FIRM</name>
<dbReference type="InterPro" id="IPR029044">
    <property type="entry name" value="Nucleotide-diphossugar_trans"/>
</dbReference>
<accession>A0A9D2RA12</accession>
<gene>
    <name evidence="2" type="ORF">H9913_07160</name>
</gene>
<dbReference type="PANTHER" id="PTHR43685:SF13">
    <property type="entry name" value="O ANTIGEN BIOSYNTHESIS RHAMNOSYLTRANSFERASE RFBN"/>
    <property type="match status" value="1"/>
</dbReference>
<reference evidence="2" key="2">
    <citation type="submission" date="2021-04" db="EMBL/GenBank/DDBJ databases">
        <authorList>
            <person name="Gilroy R."/>
        </authorList>
    </citation>
    <scope>NUCLEOTIDE SEQUENCE</scope>
    <source>
        <strain evidence="2">ChiW19-6364</strain>
    </source>
</reference>
<dbReference type="AlphaFoldDB" id="A0A9D2RA12"/>
<dbReference type="SUPFAM" id="SSF53448">
    <property type="entry name" value="Nucleotide-diphospho-sugar transferases"/>
    <property type="match status" value="1"/>
</dbReference>
<dbReference type="InterPro" id="IPR001173">
    <property type="entry name" value="Glyco_trans_2-like"/>
</dbReference>
<organism evidence="2 3">
    <name type="scientific">Candidatus Blautia stercoripullorum</name>
    <dbReference type="NCBI Taxonomy" id="2838502"/>
    <lineage>
        <taxon>Bacteria</taxon>
        <taxon>Bacillati</taxon>
        <taxon>Bacillota</taxon>
        <taxon>Clostridia</taxon>
        <taxon>Lachnospirales</taxon>
        <taxon>Lachnospiraceae</taxon>
        <taxon>Blautia</taxon>
    </lineage>
</organism>
<proteinExistence type="predicted"/>
<evidence type="ECO:0000313" key="2">
    <source>
        <dbReference type="EMBL" id="HJD39792.1"/>
    </source>
</evidence>
<reference evidence="2" key="1">
    <citation type="journal article" date="2021" name="PeerJ">
        <title>Extensive microbial diversity within the chicken gut microbiome revealed by metagenomics and culture.</title>
        <authorList>
            <person name="Gilroy R."/>
            <person name="Ravi A."/>
            <person name="Getino M."/>
            <person name="Pursley I."/>
            <person name="Horton D.L."/>
            <person name="Alikhan N.F."/>
            <person name="Baker D."/>
            <person name="Gharbi K."/>
            <person name="Hall N."/>
            <person name="Watson M."/>
            <person name="Adriaenssens E.M."/>
            <person name="Foster-Nyarko E."/>
            <person name="Jarju S."/>
            <person name="Secka A."/>
            <person name="Antonio M."/>
            <person name="Oren A."/>
            <person name="Chaudhuri R.R."/>
            <person name="La Ragione R."/>
            <person name="Hildebrand F."/>
            <person name="Pallen M.J."/>
        </authorList>
    </citation>
    <scope>NUCLEOTIDE SEQUENCE</scope>
    <source>
        <strain evidence="2">ChiW19-6364</strain>
    </source>
</reference>
<protein>
    <submittedName>
        <fullName evidence="2">Glycosyltransferase family 2 protein</fullName>
    </submittedName>
</protein>
<dbReference type="EMBL" id="DWUX01000131">
    <property type="protein sequence ID" value="HJD39792.1"/>
    <property type="molecule type" value="Genomic_DNA"/>
</dbReference>
<sequence>MSVTVIIPTYRPGDKFRRLMEKLKSQTVSPDKIIIMNTEERFWDDRMIRGVSQAEVYHISKKEFDHGRTRARGAEKADSEFLIYFTQDAVPADERTVENLLRPFRDPEIGAVYGRQLPDKNCRLIERYTRSFNYPEKSMKKTREDLPKLGIKTFFCSNVCAAYRKSVYEKIGGFVYPSIFNEDMIMAGSMIKAGYGVFYAADARVIHSHNYTWIQQFRRNFDLAVSQADHPEIFKGIPSEGEGIRLVKNTGAYLMKQGKPWLLPQLVISSGFKYLGYRMGKMYRYLPEFIIMKFTMNEGYWENRE</sequence>
<dbReference type="Gene3D" id="3.90.550.10">
    <property type="entry name" value="Spore Coat Polysaccharide Biosynthesis Protein SpsA, Chain A"/>
    <property type="match status" value="1"/>
</dbReference>
<comment type="caution">
    <text evidence="2">The sequence shown here is derived from an EMBL/GenBank/DDBJ whole genome shotgun (WGS) entry which is preliminary data.</text>
</comment>
<evidence type="ECO:0000259" key="1">
    <source>
        <dbReference type="Pfam" id="PF00535"/>
    </source>
</evidence>
<dbReference type="GO" id="GO:0044010">
    <property type="term" value="P:single-species biofilm formation"/>
    <property type="evidence" value="ECO:0007669"/>
    <property type="project" value="TreeGrafter"/>
</dbReference>
<dbReference type="CDD" id="cd00761">
    <property type="entry name" value="Glyco_tranf_GTA_type"/>
    <property type="match status" value="1"/>
</dbReference>
<evidence type="ECO:0000313" key="3">
    <source>
        <dbReference type="Proteomes" id="UP000823850"/>
    </source>
</evidence>
<dbReference type="Proteomes" id="UP000823850">
    <property type="component" value="Unassembled WGS sequence"/>
</dbReference>
<dbReference type="Pfam" id="PF00535">
    <property type="entry name" value="Glycos_transf_2"/>
    <property type="match status" value="1"/>
</dbReference>
<dbReference type="InterPro" id="IPR050834">
    <property type="entry name" value="Glycosyltransf_2"/>
</dbReference>